<keyword evidence="5 11" id="KW-1003">Cell membrane</keyword>
<evidence type="ECO:0000256" key="8">
    <source>
        <dbReference type="ARBA" id="ARBA00022989"/>
    </source>
</evidence>
<feature type="region of interest" description="Disordered" evidence="12">
    <location>
        <begin position="99"/>
        <end position="210"/>
    </location>
</feature>
<dbReference type="Pfam" id="PF03840">
    <property type="entry name" value="SecG"/>
    <property type="match status" value="1"/>
</dbReference>
<keyword evidence="9 11" id="KW-0811">Translocation</keyword>
<evidence type="ECO:0000313" key="14">
    <source>
        <dbReference type="Proteomes" id="UP000823889"/>
    </source>
</evidence>
<comment type="subcellular location">
    <subcellularLocation>
        <location evidence="1 11">Cell membrane</location>
        <topology evidence="1 11">Multi-pass membrane protein</topology>
    </subcellularLocation>
</comment>
<dbReference type="AlphaFoldDB" id="A0A9D2RG64"/>
<dbReference type="NCBIfam" id="TIGR00810">
    <property type="entry name" value="secG"/>
    <property type="match status" value="1"/>
</dbReference>
<keyword evidence="4 11" id="KW-0813">Transport</keyword>
<dbReference type="EMBL" id="DWUQ01000110">
    <property type="protein sequence ID" value="HJD44473.1"/>
    <property type="molecule type" value="Genomic_DNA"/>
</dbReference>
<evidence type="ECO:0000256" key="6">
    <source>
        <dbReference type="ARBA" id="ARBA00022692"/>
    </source>
</evidence>
<keyword evidence="8" id="KW-1133">Transmembrane helix</keyword>
<keyword evidence="10" id="KW-0472">Membrane</keyword>
<evidence type="ECO:0000256" key="3">
    <source>
        <dbReference type="ARBA" id="ARBA00017876"/>
    </source>
</evidence>
<evidence type="ECO:0000256" key="10">
    <source>
        <dbReference type="ARBA" id="ARBA00023136"/>
    </source>
</evidence>
<dbReference type="PRINTS" id="PR01651">
    <property type="entry name" value="SECGEXPORT"/>
</dbReference>
<protein>
    <recommendedName>
        <fullName evidence="3 11">Protein-export membrane protein SecG</fullName>
    </recommendedName>
</protein>
<organism evidence="13 14">
    <name type="scientific">Candidatus Paenalcaligenes intestinipullorum</name>
    <dbReference type="NCBI Taxonomy" id="2838718"/>
    <lineage>
        <taxon>Bacteria</taxon>
        <taxon>Pseudomonadati</taxon>
        <taxon>Pseudomonadota</taxon>
        <taxon>Betaproteobacteria</taxon>
        <taxon>Burkholderiales</taxon>
        <taxon>Alcaligenaceae</taxon>
        <taxon>Paenalcaligenes</taxon>
    </lineage>
</organism>
<dbReference type="GO" id="GO:0005886">
    <property type="term" value="C:plasma membrane"/>
    <property type="evidence" value="ECO:0007669"/>
    <property type="project" value="UniProtKB-SubCell"/>
</dbReference>
<comment type="function">
    <text evidence="11">Involved in protein export. Participates in an early event of protein translocation.</text>
</comment>
<sequence>MSTLSTLLQAVQVVSSLSIIGLVLLQQGKGADMGSSFGSGSAGSLFGSAGAANFLSRMTKWAAIVFFVSTAGLAWAAYPRVQAEGDSGLMQNFGSTVPGMNVPAEPKPAEDLTVPKGAAPNDVSAASTVPASKAVPATEEVVTGKELSPAERSDAEANDEGQAKKETATEAQSPEPEAHEQSSKVGTQADSEQSAIGTPSDDNDPKPENK</sequence>
<dbReference type="GO" id="GO:0065002">
    <property type="term" value="P:intracellular protein transmembrane transport"/>
    <property type="evidence" value="ECO:0007669"/>
    <property type="project" value="TreeGrafter"/>
</dbReference>
<keyword evidence="7 11" id="KW-0653">Protein transport</keyword>
<evidence type="ECO:0000256" key="11">
    <source>
        <dbReference type="RuleBase" id="RU365087"/>
    </source>
</evidence>
<reference evidence="13" key="1">
    <citation type="journal article" date="2021" name="PeerJ">
        <title>Extensive microbial diversity within the chicken gut microbiome revealed by metagenomics and culture.</title>
        <authorList>
            <person name="Gilroy R."/>
            <person name="Ravi A."/>
            <person name="Getino M."/>
            <person name="Pursley I."/>
            <person name="Horton D.L."/>
            <person name="Alikhan N.F."/>
            <person name="Baker D."/>
            <person name="Gharbi K."/>
            <person name="Hall N."/>
            <person name="Watson M."/>
            <person name="Adriaenssens E.M."/>
            <person name="Foster-Nyarko E."/>
            <person name="Jarju S."/>
            <person name="Secka A."/>
            <person name="Antonio M."/>
            <person name="Oren A."/>
            <person name="Chaudhuri R.R."/>
            <person name="La Ragione R."/>
            <person name="Hildebrand F."/>
            <person name="Pallen M.J."/>
        </authorList>
    </citation>
    <scope>NUCLEOTIDE SEQUENCE</scope>
    <source>
        <strain evidence="13">9264</strain>
    </source>
</reference>
<evidence type="ECO:0000313" key="13">
    <source>
        <dbReference type="EMBL" id="HJD44473.1"/>
    </source>
</evidence>
<evidence type="ECO:0000256" key="5">
    <source>
        <dbReference type="ARBA" id="ARBA00022475"/>
    </source>
</evidence>
<dbReference type="GO" id="GO:0009306">
    <property type="term" value="P:protein secretion"/>
    <property type="evidence" value="ECO:0007669"/>
    <property type="project" value="UniProtKB-UniRule"/>
</dbReference>
<feature type="compositionally biased region" description="Basic and acidic residues" evidence="12">
    <location>
        <begin position="148"/>
        <end position="168"/>
    </location>
</feature>
<dbReference type="GO" id="GO:0015450">
    <property type="term" value="F:protein-transporting ATPase activity"/>
    <property type="evidence" value="ECO:0007669"/>
    <property type="project" value="UniProtKB-UniRule"/>
</dbReference>
<comment type="similarity">
    <text evidence="2 11">Belongs to the SecG family.</text>
</comment>
<dbReference type="PANTHER" id="PTHR34182:SF1">
    <property type="entry name" value="PROTEIN-EXPORT MEMBRANE PROTEIN SECG"/>
    <property type="match status" value="1"/>
</dbReference>
<proteinExistence type="inferred from homology"/>
<name>A0A9D2RG64_9BURK</name>
<dbReference type="InterPro" id="IPR004692">
    <property type="entry name" value="SecG"/>
</dbReference>
<dbReference type="GO" id="GO:0043952">
    <property type="term" value="P:protein transport by the Sec complex"/>
    <property type="evidence" value="ECO:0007669"/>
    <property type="project" value="TreeGrafter"/>
</dbReference>
<comment type="caution">
    <text evidence="13">The sequence shown here is derived from an EMBL/GenBank/DDBJ whole genome shotgun (WGS) entry which is preliminary data.</text>
</comment>
<dbReference type="Proteomes" id="UP000823889">
    <property type="component" value="Unassembled WGS sequence"/>
</dbReference>
<evidence type="ECO:0000256" key="1">
    <source>
        <dbReference type="ARBA" id="ARBA00004651"/>
    </source>
</evidence>
<gene>
    <name evidence="13" type="primary">secG</name>
    <name evidence="13" type="ORF">H9906_05520</name>
</gene>
<keyword evidence="6" id="KW-0812">Transmembrane</keyword>
<evidence type="ECO:0000256" key="2">
    <source>
        <dbReference type="ARBA" id="ARBA00008445"/>
    </source>
</evidence>
<accession>A0A9D2RG64</accession>
<evidence type="ECO:0000256" key="12">
    <source>
        <dbReference type="SAM" id="MobiDB-lite"/>
    </source>
</evidence>
<evidence type="ECO:0000256" key="9">
    <source>
        <dbReference type="ARBA" id="ARBA00023010"/>
    </source>
</evidence>
<evidence type="ECO:0000256" key="7">
    <source>
        <dbReference type="ARBA" id="ARBA00022927"/>
    </source>
</evidence>
<evidence type="ECO:0000256" key="4">
    <source>
        <dbReference type="ARBA" id="ARBA00022448"/>
    </source>
</evidence>
<dbReference type="PANTHER" id="PTHR34182">
    <property type="entry name" value="PROTEIN-EXPORT MEMBRANE PROTEIN SECG"/>
    <property type="match status" value="1"/>
</dbReference>
<feature type="compositionally biased region" description="Polar residues" evidence="12">
    <location>
        <begin position="183"/>
        <end position="197"/>
    </location>
</feature>
<reference evidence="13" key="2">
    <citation type="submission" date="2021-04" db="EMBL/GenBank/DDBJ databases">
        <authorList>
            <person name="Gilroy R."/>
        </authorList>
    </citation>
    <scope>NUCLEOTIDE SEQUENCE</scope>
    <source>
        <strain evidence="13">9264</strain>
    </source>
</reference>